<dbReference type="Proteomes" id="UP000018766">
    <property type="component" value="Unassembled WGS sequence"/>
</dbReference>
<comment type="caution">
    <text evidence="1">The sequence shown here is derived from an EMBL/GenBank/DDBJ whole genome shotgun (WGS) entry which is preliminary data.</text>
</comment>
<reference evidence="1 2" key="1">
    <citation type="submission" date="2013-11" db="EMBL/GenBank/DDBJ databases">
        <title>Genomic analysis of Pelistega sp. HM-7.</title>
        <authorList>
            <person name="Kumbhare S.V."/>
            <person name="Shetty S.A."/>
            <person name="Sharma O."/>
            <person name="Dhotre D.P."/>
        </authorList>
    </citation>
    <scope>NUCLEOTIDE SEQUENCE [LARGE SCALE GENOMIC DNA]</scope>
    <source>
        <strain evidence="1 2">HM-7</strain>
    </source>
</reference>
<proteinExistence type="predicted"/>
<protein>
    <submittedName>
        <fullName evidence="1">Uncharacterized protein</fullName>
    </submittedName>
</protein>
<keyword evidence="2" id="KW-1185">Reference proteome</keyword>
<sequence>MLTKTKNIIAYFFDNTLIVEDTNEVHANSRTVRRAVRIPPKPIMIRINISTGIVEISKKAIHMWCDKYDINKRIFITVIKSKTSPNDEPEYMGDIRVKFGHGVAGMTYTTAFVPCIRVQMKPETIENIVDSNDTQAESIETTN</sequence>
<organism evidence="1 2">
    <name type="scientific">Pelistega indica</name>
    <dbReference type="NCBI Taxonomy" id="1414851"/>
    <lineage>
        <taxon>Bacteria</taxon>
        <taxon>Pseudomonadati</taxon>
        <taxon>Pseudomonadota</taxon>
        <taxon>Betaproteobacteria</taxon>
        <taxon>Burkholderiales</taxon>
        <taxon>Alcaligenaceae</taxon>
        <taxon>Pelistega</taxon>
    </lineage>
</organism>
<accession>V8G8N2</accession>
<evidence type="ECO:0000313" key="2">
    <source>
        <dbReference type="Proteomes" id="UP000018766"/>
    </source>
</evidence>
<evidence type="ECO:0000313" key="1">
    <source>
        <dbReference type="EMBL" id="ETD72780.1"/>
    </source>
</evidence>
<name>V8G8N2_9BURK</name>
<dbReference type="RefSeq" id="WP_023949459.1">
    <property type="nucleotide sequence ID" value="NZ_AYSV01000020.1"/>
</dbReference>
<dbReference type="EMBL" id="AYSV01000020">
    <property type="protein sequence ID" value="ETD72780.1"/>
    <property type="molecule type" value="Genomic_DNA"/>
</dbReference>
<dbReference type="AlphaFoldDB" id="V8G8N2"/>
<gene>
    <name evidence="1" type="ORF">V757_02245</name>
</gene>